<dbReference type="InterPro" id="IPR036388">
    <property type="entry name" value="WH-like_DNA-bd_sf"/>
</dbReference>
<reference evidence="2" key="1">
    <citation type="journal article" date="2014" name="Int. J. Syst. Evol. Microbiol.">
        <title>Complete genome sequence of Corynebacterium casei LMG S-19264T (=DSM 44701T), isolated from a smear-ripened cheese.</title>
        <authorList>
            <consortium name="US DOE Joint Genome Institute (JGI-PGF)"/>
            <person name="Walter F."/>
            <person name="Albersmeier A."/>
            <person name="Kalinowski J."/>
            <person name="Ruckert C."/>
        </authorList>
    </citation>
    <scope>NUCLEOTIDE SEQUENCE</scope>
    <source>
        <strain evidence="2">KCTC 12870</strain>
    </source>
</reference>
<evidence type="ECO:0000256" key="1">
    <source>
        <dbReference type="ARBA" id="ARBA00023125"/>
    </source>
</evidence>
<dbReference type="GO" id="GO:0005829">
    <property type="term" value="C:cytosol"/>
    <property type="evidence" value="ECO:0007669"/>
    <property type="project" value="TreeGrafter"/>
</dbReference>
<dbReference type="PROSITE" id="PS51197">
    <property type="entry name" value="HTH_RRF2_2"/>
    <property type="match status" value="1"/>
</dbReference>
<dbReference type="Proteomes" id="UP000642829">
    <property type="component" value="Unassembled WGS sequence"/>
</dbReference>
<dbReference type="InterPro" id="IPR000944">
    <property type="entry name" value="Tscrpt_reg_Rrf2"/>
</dbReference>
<dbReference type="Pfam" id="PF02082">
    <property type="entry name" value="Rrf2"/>
    <property type="match status" value="1"/>
</dbReference>
<dbReference type="EMBL" id="BMXG01000028">
    <property type="protein sequence ID" value="GHC12229.1"/>
    <property type="molecule type" value="Genomic_DNA"/>
</dbReference>
<dbReference type="PANTHER" id="PTHR33221:SF5">
    <property type="entry name" value="HTH-TYPE TRANSCRIPTIONAL REGULATOR ISCR"/>
    <property type="match status" value="1"/>
</dbReference>
<comment type="caution">
    <text evidence="2">The sequence shown here is derived from an EMBL/GenBank/DDBJ whole genome shotgun (WGS) entry which is preliminary data.</text>
</comment>
<reference evidence="2" key="2">
    <citation type="submission" date="2020-09" db="EMBL/GenBank/DDBJ databases">
        <authorList>
            <person name="Sun Q."/>
            <person name="Kim S."/>
        </authorList>
    </citation>
    <scope>NUCLEOTIDE SEQUENCE</scope>
    <source>
        <strain evidence="2">KCTC 12870</strain>
    </source>
</reference>
<dbReference type="SUPFAM" id="SSF46785">
    <property type="entry name" value="Winged helix' DNA-binding domain"/>
    <property type="match status" value="1"/>
</dbReference>
<protein>
    <recommendedName>
        <fullName evidence="4">Rrf2 family transcriptional regulator</fullName>
    </recommendedName>
</protein>
<dbReference type="InterPro" id="IPR030489">
    <property type="entry name" value="TR_Rrf2-type_CS"/>
</dbReference>
<dbReference type="PANTHER" id="PTHR33221">
    <property type="entry name" value="WINGED HELIX-TURN-HELIX TRANSCRIPTIONAL REGULATOR, RRF2 FAMILY"/>
    <property type="match status" value="1"/>
</dbReference>
<evidence type="ECO:0008006" key="4">
    <source>
        <dbReference type="Google" id="ProtNLM"/>
    </source>
</evidence>
<keyword evidence="1" id="KW-0238">DNA-binding</keyword>
<proteinExistence type="predicted"/>
<dbReference type="AlphaFoldDB" id="A0A8J3DER2"/>
<dbReference type="GO" id="GO:0003700">
    <property type="term" value="F:DNA-binding transcription factor activity"/>
    <property type="evidence" value="ECO:0007669"/>
    <property type="project" value="TreeGrafter"/>
</dbReference>
<dbReference type="Gene3D" id="1.10.10.10">
    <property type="entry name" value="Winged helix-like DNA-binding domain superfamily/Winged helix DNA-binding domain"/>
    <property type="match status" value="1"/>
</dbReference>
<dbReference type="InterPro" id="IPR036390">
    <property type="entry name" value="WH_DNA-bd_sf"/>
</dbReference>
<dbReference type="GO" id="GO:0003677">
    <property type="term" value="F:DNA binding"/>
    <property type="evidence" value="ECO:0007669"/>
    <property type="project" value="UniProtKB-KW"/>
</dbReference>
<name>A0A8J3DER2_9BACT</name>
<evidence type="ECO:0000313" key="2">
    <source>
        <dbReference type="EMBL" id="GHC12229.1"/>
    </source>
</evidence>
<accession>A0A8J3DER2</accession>
<sequence>MKLSLKVEYALRVLAQLGRYHGGPQLAHIEDLAEAEDVPSNYLVQILNELRNGGVITSRRGKQGGYALTNEPEAVSLFDVMRVIDPGLFANEPSRAGQSGSLVAEALNKIGASFEERAKEISIRDLMPRDAGPMYYI</sequence>
<dbReference type="PROSITE" id="PS01332">
    <property type="entry name" value="HTH_RRF2_1"/>
    <property type="match status" value="1"/>
</dbReference>
<keyword evidence="3" id="KW-1185">Reference proteome</keyword>
<evidence type="ECO:0000313" key="3">
    <source>
        <dbReference type="Proteomes" id="UP000642829"/>
    </source>
</evidence>
<organism evidence="2 3">
    <name type="scientific">Cerasicoccus arenae</name>
    <dbReference type="NCBI Taxonomy" id="424488"/>
    <lineage>
        <taxon>Bacteria</taxon>
        <taxon>Pseudomonadati</taxon>
        <taxon>Verrucomicrobiota</taxon>
        <taxon>Opitutia</taxon>
        <taxon>Puniceicoccales</taxon>
        <taxon>Cerasicoccaceae</taxon>
        <taxon>Cerasicoccus</taxon>
    </lineage>
</organism>
<dbReference type="NCBIfam" id="TIGR00738">
    <property type="entry name" value="rrf2_super"/>
    <property type="match status" value="1"/>
</dbReference>
<gene>
    <name evidence="2" type="ORF">GCM10007047_31960</name>
</gene>
<dbReference type="RefSeq" id="WP_189517124.1">
    <property type="nucleotide sequence ID" value="NZ_BMXG01000028.1"/>
</dbReference>